<accession>A0A251RQB7</accession>
<sequence length="55" mass="6451">MPKHVCFTLTLVMTMIIYNSLFLSLVLVVYANSLFHDIVYKILTVLRKQNMFITI</sequence>
<evidence type="ECO:0000313" key="4">
    <source>
        <dbReference type="Proteomes" id="UP000215914"/>
    </source>
</evidence>
<proteinExistence type="predicted"/>
<dbReference type="EMBL" id="CM007906">
    <property type="protein sequence ID" value="OTF86595.1"/>
    <property type="molecule type" value="Genomic_DNA"/>
</dbReference>
<dbReference type="AlphaFoldDB" id="A0A251RQB7"/>
<reference evidence="2" key="3">
    <citation type="submission" date="2020-06" db="EMBL/GenBank/DDBJ databases">
        <title>Helianthus annuus Genome sequencing and assembly Release 2.</title>
        <authorList>
            <person name="Gouzy J."/>
            <person name="Langlade N."/>
            <person name="Munos S."/>
        </authorList>
    </citation>
    <scope>NUCLEOTIDE SEQUENCE</scope>
    <source>
        <tissue evidence="2">Leaves</tissue>
    </source>
</reference>
<organism evidence="3 4">
    <name type="scientific">Helianthus annuus</name>
    <name type="common">Common sunflower</name>
    <dbReference type="NCBI Taxonomy" id="4232"/>
    <lineage>
        <taxon>Eukaryota</taxon>
        <taxon>Viridiplantae</taxon>
        <taxon>Streptophyta</taxon>
        <taxon>Embryophyta</taxon>
        <taxon>Tracheophyta</taxon>
        <taxon>Spermatophyta</taxon>
        <taxon>Magnoliopsida</taxon>
        <taxon>eudicotyledons</taxon>
        <taxon>Gunneridae</taxon>
        <taxon>Pentapetalae</taxon>
        <taxon>asterids</taxon>
        <taxon>campanulids</taxon>
        <taxon>Asterales</taxon>
        <taxon>Asteraceae</taxon>
        <taxon>Asteroideae</taxon>
        <taxon>Heliantheae alliance</taxon>
        <taxon>Heliantheae</taxon>
        <taxon>Helianthus</taxon>
    </lineage>
</organism>
<dbReference type="Gramene" id="mRNA:HanXRQr2_Chr17g0804511">
    <property type="protein sequence ID" value="CDS:HanXRQr2_Chr17g0804511.1"/>
    <property type="gene ID" value="HanXRQr2_Chr17g0804511"/>
</dbReference>
<keyword evidence="1" id="KW-1133">Transmembrane helix</keyword>
<evidence type="ECO:0000313" key="2">
    <source>
        <dbReference type="EMBL" id="KAF5755588.1"/>
    </source>
</evidence>
<protein>
    <submittedName>
        <fullName evidence="3">Uncharacterized protein</fullName>
    </submittedName>
</protein>
<dbReference type="EMBL" id="MNCJ02000332">
    <property type="protein sequence ID" value="KAF5755588.1"/>
    <property type="molecule type" value="Genomic_DNA"/>
</dbReference>
<keyword evidence="1" id="KW-0812">Transmembrane</keyword>
<name>A0A251RQB7_HELAN</name>
<reference evidence="2 4" key="1">
    <citation type="journal article" date="2017" name="Nature">
        <title>The sunflower genome provides insights into oil metabolism, flowering and Asterid evolution.</title>
        <authorList>
            <person name="Badouin H."/>
            <person name="Gouzy J."/>
            <person name="Grassa C.J."/>
            <person name="Murat F."/>
            <person name="Staton S.E."/>
            <person name="Cottret L."/>
            <person name="Lelandais-Briere C."/>
            <person name="Owens G.L."/>
            <person name="Carrere S."/>
            <person name="Mayjonade B."/>
            <person name="Legrand L."/>
            <person name="Gill N."/>
            <person name="Kane N.C."/>
            <person name="Bowers J.E."/>
            <person name="Hubner S."/>
            <person name="Bellec A."/>
            <person name="Berard A."/>
            <person name="Berges H."/>
            <person name="Blanchet N."/>
            <person name="Boniface M.C."/>
            <person name="Brunel D."/>
            <person name="Catrice O."/>
            <person name="Chaidir N."/>
            <person name="Claudel C."/>
            <person name="Donnadieu C."/>
            <person name="Faraut T."/>
            <person name="Fievet G."/>
            <person name="Helmstetter N."/>
            <person name="King M."/>
            <person name="Knapp S.J."/>
            <person name="Lai Z."/>
            <person name="Le Paslier M.C."/>
            <person name="Lippi Y."/>
            <person name="Lorenzon L."/>
            <person name="Mandel J.R."/>
            <person name="Marage G."/>
            <person name="Marchand G."/>
            <person name="Marquand E."/>
            <person name="Bret-Mestries E."/>
            <person name="Morien E."/>
            <person name="Nambeesan S."/>
            <person name="Nguyen T."/>
            <person name="Pegot-Espagnet P."/>
            <person name="Pouilly N."/>
            <person name="Raftis F."/>
            <person name="Sallet E."/>
            <person name="Schiex T."/>
            <person name="Thomas J."/>
            <person name="Vandecasteele C."/>
            <person name="Vares D."/>
            <person name="Vear F."/>
            <person name="Vautrin S."/>
            <person name="Crespi M."/>
            <person name="Mangin B."/>
            <person name="Burke J.M."/>
            <person name="Salse J."/>
            <person name="Munos S."/>
            <person name="Vincourt P."/>
            <person name="Rieseberg L.H."/>
            <person name="Langlade N.B."/>
        </authorList>
    </citation>
    <scope>NUCLEOTIDE SEQUENCE [LARGE SCALE GENOMIC DNA]</scope>
    <source>
        <strain evidence="4">cv. SF193</strain>
        <tissue evidence="2">Leaves</tissue>
    </source>
</reference>
<gene>
    <name evidence="3" type="ORF">HannXRQ_Chr17g0552441</name>
    <name evidence="2" type="ORF">HanXRQr2_Chr17g0804511</name>
</gene>
<keyword evidence="1" id="KW-0472">Membrane</keyword>
<dbReference type="Proteomes" id="UP000215914">
    <property type="component" value="Chromosome 17"/>
</dbReference>
<dbReference type="InParanoid" id="A0A251RQB7"/>
<feature type="transmembrane region" description="Helical" evidence="1">
    <location>
        <begin position="7"/>
        <end position="31"/>
    </location>
</feature>
<reference evidence="3" key="2">
    <citation type="submission" date="2017-02" db="EMBL/GenBank/DDBJ databases">
        <title>Sunflower complete genome.</title>
        <authorList>
            <person name="Langlade N."/>
            <person name="Munos S."/>
        </authorList>
    </citation>
    <scope>NUCLEOTIDE SEQUENCE [LARGE SCALE GENOMIC DNA]</scope>
    <source>
        <tissue evidence="3">Leaves</tissue>
    </source>
</reference>
<evidence type="ECO:0000256" key="1">
    <source>
        <dbReference type="SAM" id="Phobius"/>
    </source>
</evidence>
<keyword evidence="4" id="KW-1185">Reference proteome</keyword>
<evidence type="ECO:0000313" key="3">
    <source>
        <dbReference type="EMBL" id="OTF86595.1"/>
    </source>
</evidence>